<dbReference type="PANTHER" id="PTHR35562">
    <property type="entry name" value="DNA ENDONUCLEASE SMRA-RELATED"/>
    <property type="match status" value="1"/>
</dbReference>
<evidence type="ECO:0000256" key="1">
    <source>
        <dbReference type="SAM" id="Coils"/>
    </source>
</evidence>
<gene>
    <name evidence="3" type="ORF">BN1209_0682</name>
</gene>
<evidence type="ECO:0000313" key="4">
    <source>
        <dbReference type="Proteomes" id="UP000056322"/>
    </source>
</evidence>
<dbReference type="KEGG" id="mbac:BN1209_0682"/>
<dbReference type="Proteomes" id="UP000056322">
    <property type="component" value="Chromosome 1"/>
</dbReference>
<name>A0A0B7IZ11_9PROT</name>
<proteinExistence type="predicted"/>
<feature type="coiled-coil region" evidence="1">
    <location>
        <begin position="2"/>
        <end position="47"/>
    </location>
</feature>
<reference evidence="4" key="1">
    <citation type="submission" date="2014-12" db="EMBL/GenBank/DDBJ databases">
        <authorList>
            <person name="Salcher M.M."/>
        </authorList>
    </citation>
    <scope>NUCLEOTIDE SEQUENCE [LARGE SCALE GENOMIC DNA]</scope>
    <source>
        <strain evidence="4">MMS-10A-171</strain>
    </source>
</reference>
<accession>A0A0B7IZ11</accession>
<organism evidence="3 4">
    <name type="scientific">Candidatus Methylopumilus turicensis</name>
    <dbReference type="NCBI Taxonomy" id="1581680"/>
    <lineage>
        <taxon>Bacteria</taxon>
        <taxon>Pseudomonadati</taxon>
        <taxon>Pseudomonadota</taxon>
        <taxon>Betaproteobacteria</taxon>
        <taxon>Nitrosomonadales</taxon>
        <taxon>Methylophilaceae</taxon>
        <taxon>Candidatus Methylopumilus</taxon>
    </lineage>
</organism>
<evidence type="ECO:0000259" key="2">
    <source>
        <dbReference type="PROSITE" id="PS50828"/>
    </source>
</evidence>
<dbReference type="STRING" id="1581680.BN1209_0682"/>
<dbReference type="Pfam" id="PF01713">
    <property type="entry name" value="Smr"/>
    <property type="match status" value="1"/>
</dbReference>
<evidence type="ECO:0000313" key="3">
    <source>
        <dbReference type="EMBL" id="CEN55726.1"/>
    </source>
</evidence>
<dbReference type="HOGENOM" id="CLU_055978_1_0_4"/>
<dbReference type="AlphaFoldDB" id="A0A0B7IZ11"/>
<sequence>MTSNVIEKLKEAKRLLQAQRAEQARALEEHKAIALKQEAEKAEAQRLENLFKAAVKDARPLNTDRIHHQPPKPKPIPQQFIRDERQALVDSLSDGFFPADELESGEELLYLREGQSPAVLTKLRRGHWVVQANLDLHGMISDEARAMVASFLAECKKRGIRCVRIVHGKGLGSRNKEPILKHKVRHWLMQKDEVIAYAQARANDGGSGAVIVLLKA</sequence>
<keyword evidence="1" id="KW-0175">Coiled coil</keyword>
<feature type="domain" description="Smr" evidence="2">
    <location>
        <begin position="134"/>
        <end position="215"/>
    </location>
</feature>
<dbReference type="EMBL" id="LN794158">
    <property type="protein sequence ID" value="CEN55726.1"/>
    <property type="molecule type" value="Genomic_DNA"/>
</dbReference>
<dbReference type="SMART" id="SM00463">
    <property type="entry name" value="SMR"/>
    <property type="match status" value="1"/>
</dbReference>
<dbReference type="RefSeq" id="WP_082048382.1">
    <property type="nucleotide sequence ID" value="NZ_LN794158.1"/>
</dbReference>
<protein>
    <submittedName>
        <fullName evidence="3">Smr protein/MutS2 (Modular protein)</fullName>
    </submittedName>
</protein>
<dbReference type="SUPFAM" id="SSF160443">
    <property type="entry name" value="SMR domain-like"/>
    <property type="match status" value="1"/>
</dbReference>
<dbReference type="Gene3D" id="3.30.1370.110">
    <property type="match status" value="1"/>
</dbReference>
<keyword evidence="4" id="KW-1185">Reference proteome</keyword>
<dbReference type="PROSITE" id="PS50828">
    <property type="entry name" value="SMR"/>
    <property type="match status" value="1"/>
</dbReference>
<dbReference type="OrthoDB" id="9808881at2"/>
<dbReference type="InterPro" id="IPR002625">
    <property type="entry name" value="Smr_dom"/>
</dbReference>
<dbReference type="PANTHER" id="PTHR35562:SF2">
    <property type="entry name" value="DNA ENDONUCLEASE SMRA-RELATED"/>
    <property type="match status" value="1"/>
</dbReference>
<dbReference type="InterPro" id="IPR036063">
    <property type="entry name" value="Smr_dom_sf"/>
</dbReference>